<accession>A0ABM8Q035</accession>
<evidence type="ECO:0000313" key="2">
    <source>
        <dbReference type="Proteomes" id="UP000601041"/>
    </source>
</evidence>
<comment type="caution">
    <text evidence="1">The sequence shown here is derived from an EMBL/GenBank/DDBJ whole genome shotgun (WGS) entry which is preliminary data.</text>
</comment>
<organism evidence="1 2">
    <name type="scientific">Pseudorhizobium halotolerans</name>
    <dbReference type="NCBI Taxonomy" id="1233081"/>
    <lineage>
        <taxon>Bacteria</taxon>
        <taxon>Pseudomonadati</taxon>
        <taxon>Pseudomonadota</taxon>
        <taxon>Alphaproteobacteria</taxon>
        <taxon>Hyphomicrobiales</taxon>
        <taxon>Rhizobiaceae</taxon>
        <taxon>Rhizobium/Agrobacterium group</taxon>
        <taxon>Pseudorhizobium</taxon>
    </lineage>
</organism>
<dbReference type="EMBL" id="CABFWE030000019">
    <property type="protein sequence ID" value="CAD7057366.1"/>
    <property type="molecule type" value="Genomic_DNA"/>
</dbReference>
<evidence type="ECO:0000313" key="1">
    <source>
        <dbReference type="EMBL" id="CAD7057366.1"/>
    </source>
</evidence>
<reference evidence="1 2" key="1">
    <citation type="submission" date="2020-11" db="EMBL/GenBank/DDBJ databases">
        <authorList>
            <person name="Lassalle F."/>
        </authorList>
    </citation>
    <scope>NUCLEOTIDE SEQUENCE [LARGE SCALE GENOMIC DNA]</scope>
    <source>
        <strain evidence="1 2">AB21</strain>
    </source>
</reference>
<dbReference type="Proteomes" id="UP000601041">
    <property type="component" value="Unassembled WGS sequence"/>
</dbReference>
<dbReference type="RefSeq" id="WP_142590193.1">
    <property type="nucleotide sequence ID" value="NZ_CABFWE030000019.1"/>
</dbReference>
<sequence length="83" mass="9668">MVSHFTDLFINREHQFSLGVDEKTGSHYLSTLITKDGVHHLAQYEAYYCIDAEEFTRFRDNPASAMEFIDTCRRNGHQDRLIG</sequence>
<protein>
    <submittedName>
        <fullName evidence="1">Uncharacterized protein</fullName>
    </submittedName>
</protein>
<proteinExistence type="predicted"/>
<keyword evidence="2" id="KW-1185">Reference proteome</keyword>
<name>A0ABM8Q035_9HYPH</name>
<gene>
    <name evidence="1" type="ORF">RHAB21_01140</name>
</gene>